<feature type="region of interest" description="Disordered" evidence="1">
    <location>
        <begin position="75"/>
        <end position="122"/>
    </location>
</feature>
<dbReference type="SUPFAM" id="SSF52047">
    <property type="entry name" value="RNI-like"/>
    <property type="match status" value="1"/>
</dbReference>
<dbReference type="Proteomes" id="UP000726737">
    <property type="component" value="Unassembled WGS sequence"/>
</dbReference>
<feature type="compositionally biased region" description="Polar residues" evidence="1">
    <location>
        <begin position="106"/>
        <end position="118"/>
    </location>
</feature>
<sequence length="453" mass="51086">MDEWVEMMRSMPALQELDMEISSFLLQDQQDMMTSVGQGERATGRLQQYYTSYGDFKLELDDEKGSDHDKNFDHVLKPRSFSTDNEVGRNPLQQRHRFISPRRISAGSNASPDQTQDSQRTEQDVVGFANSAINNQVRQVGYQQARLKEEAMPALSFPPFHFPSVRYLTFRGINIVPELVGFLPNLESLAFEESPGEAPADSATNEDLPGDDDAIETAAGSSDESLKFLTDMISDRCPRITRLVLNESSLADNIQHLLRIPALLRAIPKLHCFVVSAQMIIRNQEIIPELLQSHRGHLQSFVILNDQEKQPDGAISSHQSSYYSPEQQAHGIANPEAARLRRQCLQVFESCPNLQVSDCKIMLPLQEIMVSIPNWPCRVTLRVLRLQIQELTGDGGMDMEEAAVTEMFIKSIFLGSLGQLVAIQYLVEHQLATMPYLERFYLGDTMISAPRRG</sequence>
<dbReference type="EMBL" id="JAAAJA010000001">
    <property type="protein sequence ID" value="KAG0267717.1"/>
    <property type="molecule type" value="Genomic_DNA"/>
</dbReference>
<keyword evidence="3" id="KW-1185">Reference proteome</keyword>
<protein>
    <submittedName>
        <fullName evidence="2">Uncharacterized protein</fullName>
    </submittedName>
</protein>
<proteinExistence type="predicted"/>
<name>A0A9P6UBD5_9FUNG</name>
<evidence type="ECO:0000256" key="1">
    <source>
        <dbReference type="SAM" id="MobiDB-lite"/>
    </source>
</evidence>
<evidence type="ECO:0000313" key="3">
    <source>
        <dbReference type="Proteomes" id="UP000726737"/>
    </source>
</evidence>
<gene>
    <name evidence="2" type="ORF">BG011_000029</name>
</gene>
<accession>A0A9P6UBD5</accession>
<dbReference type="OrthoDB" id="2449186at2759"/>
<feature type="region of interest" description="Disordered" evidence="1">
    <location>
        <begin position="193"/>
        <end position="212"/>
    </location>
</feature>
<comment type="caution">
    <text evidence="2">The sequence shown here is derived from an EMBL/GenBank/DDBJ whole genome shotgun (WGS) entry which is preliminary data.</text>
</comment>
<organism evidence="2 3">
    <name type="scientific">Mortierella polycephala</name>
    <dbReference type="NCBI Taxonomy" id="41804"/>
    <lineage>
        <taxon>Eukaryota</taxon>
        <taxon>Fungi</taxon>
        <taxon>Fungi incertae sedis</taxon>
        <taxon>Mucoromycota</taxon>
        <taxon>Mortierellomycotina</taxon>
        <taxon>Mortierellomycetes</taxon>
        <taxon>Mortierellales</taxon>
        <taxon>Mortierellaceae</taxon>
        <taxon>Mortierella</taxon>
    </lineage>
</organism>
<evidence type="ECO:0000313" key="2">
    <source>
        <dbReference type="EMBL" id="KAG0267717.1"/>
    </source>
</evidence>
<dbReference type="AlphaFoldDB" id="A0A9P6UBD5"/>
<reference evidence="2" key="1">
    <citation type="journal article" date="2020" name="Fungal Divers.">
        <title>Resolving the Mortierellaceae phylogeny through synthesis of multi-gene phylogenetics and phylogenomics.</title>
        <authorList>
            <person name="Vandepol N."/>
            <person name="Liber J."/>
            <person name="Desiro A."/>
            <person name="Na H."/>
            <person name="Kennedy M."/>
            <person name="Barry K."/>
            <person name="Grigoriev I.V."/>
            <person name="Miller A.N."/>
            <person name="O'Donnell K."/>
            <person name="Stajich J.E."/>
            <person name="Bonito G."/>
        </authorList>
    </citation>
    <scope>NUCLEOTIDE SEQUENCE</scope>
    <source>
        <strain evidence="2">KOD948</strain>
    </source>
</reference>